<feature type="compositionally biased region" description="Basic and acidic residues" evidence="1">
    <location>
        <begin position="27"/>
        <end position="36"/>
    </location>
</feature>
<gene>
    <name evidence="2" type="ORF">L484_003106</name>
</gene>
<evidence type="ECO:0000313" key="2">
    <source>
        <dbReference type="EMBL" id="EXC22325.1"/>
    </source>
</evidence>
<organism evidence="2 3">
    <name type="scientific">Morus notabilis</name>
    <dbReference type="NCBI Taxonomy" id="981085"/>
    <lineage>
        <taxon>Eukaryota</taxon>
        <taxon>Viridiplantae</taxon>
        <taxon>Streptophyta</taxon>
        <taxon>Embryophyta</taxon>
        <taxon>Tracheophyta</taxon>
        <taxon>Spermatophyta</taxon>
        <taxon>Magnoliopsida</taxon>
        <taxon>eudicotyledons</taxon>
        <taxon>Gunneridae</taxon>
        <taxon>Pentapetalae</taxon>
        <taxon>rosids</taxon>
        <taxon>fabids</taxon>
        <taxon>Rosales</taxon>
        <taxon>Moraceae</taxon>
        <taxon>Moreae</taxon>
        <taxon>Morus</taxon>
    </lineage>
</organism>
<name>W9S2C5_9ROSA</name>
<protein>
    <submittedName>
        <fullName evidence="2">Uncharacterized protein</fullName>
    </submittedName>
</protein>
<proteinExistence type="predicted"/>
<dbReference type="AlphaFoldDB" id="W9S2C5"/>
<sequence length="54" mass="5738">MGSVLTPKVVAILVAVVKREESFDLRADGPRSDAKNVHHSCSGYGARGELRSNG</sequence>
<evidence type="ECO:0000313" key="3">
    <source>
        <dbReference type="Proteomes" id="UP000030645"/>
    </source>
</evidence>
<dbReference type="EMBL" id="KE345968">
    <property type="protein sequence ID" value="EXC22325.1"/>
    <property type="molecule type" value="Genomic_DNA"/>
</dbReference>
<keyword evidence="3" id="KW-1185">Reference proteome</keyword>
<reference evidence="3" key="1">
    <citation type="submission" date="2013-01" db="EMBL/GenBank/DDBJ databases">
        <title>Draft Genome Sequence of a Mulberry Tree, Morus notabilis C.K. Schneid.</title>
        <authorList>
            <person name="He N."/>
            <person name="Zhao S."/>
        </authorList>
    </citation>
    <scope>NUCLEOTIDE SEQUENCE</scope>
</reference>
<dbReference type="Proteomes" id="UP000030645">
    <property type="component" value="Unassembled WGS sequence"/>
</dbReference>
<evidence type="ECO:0000256" key="1">
    <source>
        <dbReference type="SAM" id="MobiDB-lite"/>
    </source>
</evidence>
<feature type="region of interest" description="Disordered" evidence="1">
    <location>
        <begin position="27"/>
        <end position="54"/>
    </location>
</feature>
<accession>W9S2C5</accession>